<proteinExistence type="inferred from homology"/>
<dbReference type="GO" id="GO:0004619">
    <property type="term" value="F:phosphoglycerate mutase activity"/>
    <property type="evidence" value="ECO:0007669"/>
    <property type="project" value="UniProtKB-EC"/>
</dbReference>
<comment type="caution">
    <text evidence="8">The sequence shown here is derived from an EMBL/GenBank/DDBJ whole genome shotgun (WGS) entry which is preliminary data.</text>
</comment>
<dbReference type="PANTHER" id="PTHR31209:SF4">
    <property type="entry name" value="2,3-BISPHOSPHOGLYCERATE-INDEPENDENT PHOSPHOGLYCERATE MUTASE"/>
    <property type="match status" value="1"/>
</dbReference>
<evidence type="ECO:0000256" key="3">
    <source>
        <dbReference type="ARBA" id="ARBA00004921"/>
    </source>
</evidence>
<dbReference type="AlphaFoldDB" id="A0A7C4LPK0"/>
<dbReference type="GO" id="GO:0006096">
    <property type="term" value="P:glycolytic process"/>
    <property type="evidence" value="ECO:0007669"/>
    <property type="project" value="UniProtKB-KW"/>
</dbReference>
<dbReference type="Pfam" id="PF10143">
    <property type="entry name" value="PhosphMutase"/>
    <property type="match status" value="1"/>
</dbReference>
<dbReference type="CDD" id="cd16011">
    <property type="entry name" value="iPGM_like"/>
    <property type="match status" value="1"/>
</dbReference>
<evidence type="ECO:0000259" key="7">
    <source>
        <dbReference type="Pfam" id="PF01676"/>
    </source>
</evidence>
<dbReference type="NCBIfam" id="NF003242">
    <property type="entry name" value="PRK04200.1"/>
    <property type="match status" value="1"/>
</dbReference>
<dbReference type="EC" id="5.4.2.12" evidence="8"/>
<protein>
    <submittedName>
        <fullName evidence="8">Cofactor-independent phosphoglycerate mutase</fullName>
        <ecNumber evidence="8">5.4.2.12</ecNumber>
    </submittedName>
</protein>
<evidence type="ECO:0000256" key="2">
    <source>
        <dbReference type="ARBA" id="ARBA00002315"/>
    </source>
</evidence>
<dbReference type="SUPFAM" id="SSF53649">
    <property type="entry name" value="Alkaline phosphatase-like"/>
    <property type="match status" value="1"/>
</dbReference>
<dbReference type="NCBIfam" id="TIGR02535">
    <property type="entry name" value="hyp_Hser_kinase"/>
    <property type="match status" value="1"/>
</dbReference>
<evidence type="ECO:0000313" key="8">
    <source>
        <dbReference type="EMBL" id="HGT40838.1"/>
    </source>
</evidence>
<dbReference type="NCBIfam" id="TIGR00306">
    <property type="entry name" value="apgM"/>
    <property type="match status" value="1"/>
</dbReference>
<evidence type="ECO:0000256" key="6">
    <source>
        <dbReference type="ARBA" id="ARBA00023235"/>
    </source>
</evidence>
<dbReference type="GO" id="GO:0046872">
    <property type="term" value="F:metal ion binding"/>
    <property type="evidence" value="ECO:0007669"/>
    <property type="project" value="InterPro"/>
</dbReference>
<evidence type="ECO:0000256" key="5">
    <source>
        <dbReference type="ARBA" id="ARBA00023152"/>
    </source>
</evidence>
<keyword evidence="6 8" id="KW-0413">Isomerase</keyword>
<comment type="catalytic activity">
    <reaction evidence="1">
        <text>(2R)-2-phosphoglycerate = (2R)-3-phosphoglycerate</text>
        <dbReference type="Rhea" id="RHEA:15901"/>
        <dbReference type="ChEBI" id="CHEBI:58272"/>
        <dbReference type="ChEBI" id="CHEBI:58289"/>
        <dbReference type="EC" id="5.4.2.12"/>
    </reaction>
</comment>
<dbReference type="InterPro" id="IPR006124">
    <property type="entry name" value="Metalloenzyme"/>
</dbReference>
<dbReference type="PANTHER" id="PTHR31209">
    <property type="entry name" value="COFACTOR-INDEPENDENT PHOSPHOGLYCERATE MUTASE"/>
    <property type="match status" value="1"/>
</dbReference>
<dbReference type="PIRSF" id="PIRSF006392">
    <property type="entry name" value="IPGAM_arch"/>
    <property type="match status" value="1"/>
</dbReference>
<organism evidence="8">
    <name type="scientific">Schlesneria paludicola</name>
    <dbReference type="NCBI Taxonomy" id="360056"/>
    <lineage>
        <taxon>Bacteria</taxon>
        <taxon>Pseudomonadati</taxon>
        <taxon>Planctomycetota</taxon>
        <taxon>Planctomycetia</taxon>
        <taxon>Planctomycetales</taxon>
        <taxon>Planctomycetaceae</taxon>
        <taxon>Schlesneria</taxon>
    </lineage>
</organism>
<dbReference type="InterPro" id="IPR017850">
    <property type="entry name" value="Alkaline_phosphatase_core_sf"/>
</dbReference>
<feature type="domain" description="Metalloenzyme" evidence="7">
    <location>
        <begin position="1"/>
        <end position="376"/>
    </location>
</feature>
<accession>A0A7C4LPK0</accession>
<evidence type="ECO:0000256" key="1">
    <source>
        <dbReference type="ARBA" id="ARBA00000370"/>
    </source>
</evidence>
<dbReference type="InterPro" id="IPR023665">
    <property type="entry name" value="ApgAM_prokaryotes"/>
</dbReference>
<comment type="pathway">
    <text evidence="3">Carbohydrate degradation.</text>
</comment>
<dbReference type="InterPro" id="IPR004456">
    <property type="entry name" value="Pglycerate_mutase_ApgM"/>
</dbReference>
<name>A0A7C4LPK0_9PLAN</name>
<comment type="similarity">
    <text evidence="4">Belongs to the BPG-independent phosphoglycerate mutase family. A-PGAM subfamily.</text>
</comment>
<reference evidence="8" key="1">
    <citation type="journal article" date="2020" name="mSystems">
        <title>Genome- and Community-Level Interaction Insights into Carbon Utilization and Element Cycling Functions of Hydrothermarchaeota in Hydrothermal Sediment.</title>
        <authorList>
            <person name="Zhou Z."/>
            <person name="Liu Y."/>
            <person name="Xu W."/>
            <person name="Pan J."/>
            <person name="Luo Z.H."/>
            <person name="Li M."/>
        </authorList>
    </citation>
    <scope>NUCLEOTIDE SEQUENCE [LARGE SCALE GENOMIC DNA]</scope>
    <source>
        <strain evidence="8">SpSt-508</strain>
    </source>
</reference>
<gene>
    <name evidence="8" type="ORF">ENS64_16460</name>
</gene>
<dbReference type="Gene3D" id="3.40.720.10">
    <property type="entry name" value="Alkaline Phosphatase, subunit A"/>
    <property type="match status" value="2"/>
</dbReference>
<sequence length="403" mass="43656">MKYALVIPDGCADEPQAVLGGRTPLQAAHIPHMDDVARRGLVGRADHVPASMPSGSDVGTMSLFGYDPLVYHTGRAPLEAAAQGIELGPEDWAIRCNLVTVVDEVMRSFTAGQIPNEVARALIADLQQAHCGDTHWKYYAGVSYRNLLIYRARDTQAPFTTQTHSTPPHDITDQPIEGYLPTGPGSDLLREQMQASRPICAACVPNQQRAAQGDLAATQTWLWGLGRRPAMPLFADRFGCAGAVITAVDLLRGIGRLLGWQVVEVPGATGYYDTDYAAKGRYAIQTLQRGLDLIVVHVEATDEASHEGNAAEKVKALENIDRHIVGPLHEYLRSQGDYRLLICPDHPTFLRTKTHSHGYVPFALCGTGVAASGASRYDEVVAAQSSVTLDRGCDLMPMFVHGP</sequence>
<evidence type="ECO:0000256" key="4">
    <source>
        <dbReference type="ARBA" id="ARBA00005524"/>
    </source>
</evidence>
<dbReference type="Pfam" id="PF01676">
    <property type="entry name" value="Metalloenzyme"/>
    <property type="match status" value="1"/>
</dbReference>
<dbReference type="EMBL" id="DSVQ01000018">
    <property type="protein sequence ID" value="HGT40838.1"/>
    <property type="molecule type" value="Genomic_DNA"/>
</dbReference>
<comment type="function">
    <text evidence="2">Catalyzes the interconversion of 2-phosphoglycerate and 3-phosphoglycerate.</text>
</comment>
<keyword evidence="5" id="KW-0324">Glycolysis</keyword>